<comment type="caution">
    <text evidence="1">The sequence shown here is derived from an EMBL/GenBank/DDBJ whole genome shotgun (WGS) entry which is preliminary data.</text>
</comment>
<name>A0ACC2LIM0_PERAE</name>
<accession>A0ACC2LIM0</accession>
<protein>
    <submittedName>
        <fullName evidence="1">Uncharacterized protein</fullName>
    </submittedName>
</protein>
<dbReference type="EMBL" id="CM056816">
    <property type="protein sequence ID" value="KAJ8632879.1"/>
    <property type="molecule type" value="Genomic_DNA"/>
</dbReference>
<sequence length="254" mass="28502">MTPGAGLLSLFILWYPLSSPFSNDYKISEATSSNANKGVSRRLLYDQDIHISSAIQRGLELGSYRCIPTNSDYGLWDLNDRALALGDEHVSLPYRRGSSDRRMWPTFMVTCFNDHIDRSWDQALRNQSTGLDKFISPLNAKLKRFSTAFGTVFDHYVESCNNSQSDEEKRLKLLVKSPVKKKKKGKLSASEVNSTELAVPIDEEAQAKAKGQAHMDSPMKPTTCTYQFGETSMHGYVEALNIPLDEDPDLVPLE</sequence>
<reference evidence="1 2" key="1">
    <citation type="journal article" date="2022" name="Hortic Res">
        <title>A haplotype resolved chromosomal level avocado genome allows analysis of novel avocado genes.</title>
        <authorList>
            <person name="Nath O."/>
            <person name="Fletcher S.J."/>
            <person name="Hayward A."/>
            <person name="Shaw L.M."/>
            <person name="Masouleh A.K."/>
            <person name="Furtado A."/>
            <person name="Henry R.J."/>
            <person name="Mitter N."/>
        </authorList>
    </citation>
    <scope>NUCLEOTIDE SEQUENCE [LARGE SCALE GENOMIC DNA]</scope>
    <source>
        <strain evidence="2">cv. Hass</strain>
    </source>
</reference>
<evidence type="ECO:0000313" key="2">
    <source>
        <dbReference type="Proteomes" id="UP001234297"/>
    </source>
</evidence>
<evidence type="ECO:0000313" key="1">
    <source>
        <dbReference type="EMBL" id="KAJ8632879.1"/>
    </source>
</evidence>
<gene>
    <name evidence="1" type="ORF">MRB53_026215</name>
</gene>
<dbReference type="Proteomes" id="UP001234297">
    <property type="component" value="Chromosome 8"/>
</dbReference>
<proteinExistence type="predicted"/>
<keyword evidence="2" id="KW-1185">Reference proteome</keyword>
<organism evidence="1 2">
    <name type="scientific">Persea americana</name>
    <name type="common">Avocado</name>
    <dbReference type="NCBI Taxonomy" id="3435"/>
    <lineage>
        <taxon>Eukaryota</taxon>
        <taxon>Viridiplantae</taxon>
        <taxon>Streptophyta</taxon>
        <taxon>Embryophyta</taxon>
        <taxon>Tracheophyta</taxon>
        <taxon>Spermatophyta</taxon>
        <taxon>Magnoliopsida</taxon>
        <taxon>Magnoliidae</taxon>
        <taxon>Laurales</taxon>
        <taxon>Lauraceae</taxon>
        <taxon>Persea</taxon>
    </lineage>
</organism>